<dbReference type="InterPro" id="IPR000510">
    <property type="entry name" value="Nase/OxRdtase_comp1"/>
</dbReference>
<dbReference type="SUPFAM" id="SSF53807">
    <property type="entry name" value="Helical backbone' metal receptor"/>
    <property type="match status" value="1"/>
</dbReference>
<dbReference type="InterPro" id="IPR000318">
    <property type="entry name" value="Nase_comp1_CS"/>
</dbReference>
<evidence type="ECO:0000256" key="4">
    <source>
        <dbReference type="ARBA" id="ARBA00013280"/>
    </source>
</evidence>
<dbReference type="Gene3D" id="3.40.50.1980">
    <property type="entry name" value="Nitrogenase molybdenum iron protein domain"/>
    <property type="match status" value="1"/>
</dbReference>
<evidence type="ECO:0000256" key="2">
    <source>
        <dbReference type="ARBA" id="ARBA00005155"/>
    </source>
</evidence>
<dbReference type="PROSITE" id="PS00090">
    <property type="entry name" value="NITROGENASE_1_2"/>
    <property type="match status" value="1"/>
</dbReference>
<dbReference type="PROSITE" id="PS00699">
    <property type="entry name" value="NITROGENASE_1_1"/>
    <property type="match status" value="1"/>
</dbReference>
<dbReference type="Gene3D" id="3.40.50.12380">
    <property type="entry name" value="Nitrogenase MoFe cofactor biosynthesis protein NifE, C-terminal"/>
    <property type="match status" value="1"/>
</dbReference>
<dbReference type="PATRIC" id="fig|129848.4.peg.1984"/>
<dbReference type="NCBIfam" id="TIGR01283">
    <property type="entry name" value="nifE"/>
    <property type="match status" value="1"/>
</dbReference>
<dbReference type="EMBL" id="LT607756">
    <property type="protein sequence ID" value="SCG86484.1"/>
    <property type="molecule type" value="Genomic_DNA"/>
</dbReference>
<evidence type="ECO:0000256" key="5">
    <source>
        <dbReference type="ARBA" id="ARBA00023231"/>
    </source>
</evidence>
<comment type="similarity">
    <text evidence="3 6">Belongs to the NifD/NifK/NifE/NifN family.</text>
</comment>
<keyword evidence="9" id="KW-1185">Reference proteome</keyword>
<dbReference type="AlphaFoldDB" id="A0A1D3L4B6"/>
<keyword evidence="5 6" id="KW-0535">Nitrogen fixation</keyword>
<name>A0A1D3L4B6_9EURY</name>
<evidence type="ECO:0000256" key="6">
    <source>
        <dbReference type="RuleBase" id="RU004021"/>
    </source>
</evidence>
<reference evidence="8 9" key="1">
    <citation type="submission" date="2016-08" db="EMBL/GenBank/DDBJ databases">
        <authorList>
            <person name="Seilhamer J.J."/>
        </authorList>
    </citation>
    <scope>NUCLEOTIDE SEQUENCE [LARGE SCALE GENOMIC DNA]</scope>
    <source>
        <strain evidence="8">Buetzberg</strain>
    </source>
</reference>
<dbReference type="KEGG" id="mcub:MCBB_1936"/>
<dbReference type="UniPathway" id="UPA00782"/>
<dbReference type="GO" id="GO:0016163">
    <property type="term" value="F:nitrogenase activity"/>
    <property type="evidence" value="ECO:0007669"/>
    <property type="project" value="InterPro"/>
</dbReference>
<sequence>MVLNTDNNADVEVKNRKSKNNGLNTEIVMPEIPESVLKTLKSRKSHMCIKSQDSTPSCNEASIPGAVTQRSCVYGGARVVLMPITDAIHLVHGPVGCASCTWDIRGSRTSGDDLYKTGFSTDLQEKDIVFGGENKLFETIIELNKLYKPAAIFVYATCVVGLIGDDLKSVCKQAQEITQCKVIPVQSEGFRSFNKSLGHRIACDALLDYVIGTDSEEDKLNSNESFSENSRYKINVIGEFNVAGDLWAIKSLFERIGVEINCSVTGDSRVAQIVKAYKADLNVVQCQKSSNYLAHEMEKKYGIPSIKVNFFGIEETSESLRAVANFFGDEDMMKKTEELIAEDVKNLRSKIVGYRKKLEGKRVAVYVGGNKAWSLIRSFEELGMDVIMTGTQNGLPEDYQRIQDAVRDGTLVVDDAGSMELAKLLKKYKPDLVVSGAKEKYMALKIGIPFCDFNHDRITSFAGFQGFMNFAREVDRSVSSPVWKLVPRAIEE</sequence>
<comment type="function">
    <text evidence="1">This protein may play a role in the biosynthesis of the prosthetic group of nitrogenase (FeMo cofactor).</text>
</comment>
<evidence type="ECO:0000313" key="9">
    <source>
        <dbReference type="Proteomes" id="UP000094707"/>
    </source>
</evidence>
<protein>
    <recommendedName>
        <fullName evidence="4">Nitrogenase iron-molybdenum cofactor biosynthesis protein NifE</fullName>
    </recommendedName>
</protein>
<accession>A0A1D3L4B6</accession>
<dbReference type="GO" id="GO:0065003">
    <property type="term" value="P:protein-containing complex assembly"/>
    <property type="evidence" value="ECO:0007669"/>
    <property type="project" value="InterPro"/>
</dbReference>
<evidence type="ECO:0000313" key="8">
    <source>
        <dbReference type="EMBL" id="SCG86484.1"/>
    </source>
</evidence>
<dbReference type="STRING" id="118062.MCBB_1936"/>
<evidence type="ECO:0000256" key="3">
    <source>
        <dbReference type="ARBA" id="ARBA00011002"/>
    </source>
</evidence>
<proteinExistence type="inferred from homology"/>
<gene>
    <name evidence="8" type="primary">nifE</name>
    <name evidence="8" type="ORF">MCBB_1936</name>
</gene>
<organism evidence="8 9">
    <name type="scientific">Methanobacterium congolense</name>
    <dbReference type="NCBI Taxonomy" id="118062"/>
    <lineage>
        <taxon>Archaea</taxon>
        <taxon>Methanobacteriati</taxon>
        <taxon>Methanobacteriota</taxon>
        <taxon>Methanomada group</taxon>
        <taxon>Methanobacteria</taxon>
        <taxon>Methanobacteriales</taxon>
        <taxon>Methanobacteriaceae</taxon>
        <taxon>Methanobacterium</taxon>
    </lineage>
</organism>
<evidence type="ECO:0000259" key="7">
    <source>
        <dbReference type="Pfam" id="PF00148"/>
    </source>
</evidence>
<dbReference type="InterPro" id="IPR049939">
    <property type="entry name" value="NifE-like"/>
</dbReference>
<feature type="domain" description="Nitrogenase/oxidoreductase component 1" evidence="7">
    <location>
        <begin position="72"/>
        <end position="477"/>
    </location>
</feature>
<dbReference type="PANTHER" id="PTHR42956">
    <property type="entry name" value="NITROGENASE IRON-MOLYBDENUM COFACTOR BIOSYNTHESIS PROTEIN NIFE"/>
    <property type="match status" value="1"/>
</dbReference>
<comment type="pathway">
    <text evidence="2">Cofactor biosynthesis; Fe-Mo cofactor biosynthesis.</text>
</comment>
<dbReference type="InterPro" id="IPR005973">
    <property type="entry name" value="NifE"/>
</dbReference>
<dbReference type="PANTHER" id="PTHR42956:SF1">
    <property type="entry name" value="NITROGENASE IRON-MOLYBDENUM COFACTOR BIOSYNTHESIS PROTEIN NIFE"/>
    <property type="match status" value="1"/>
</dbReference>
<dbReference type="Pfam" id="PF00148">
    <property type="entry name" value="Oxidored_nitro"/>
    <property type="match status" value="1"/>
</dbReference>
<evidence type="ECO:0000256" key="1">
    <source>
        <dbReference type="ARBA" id="ARBA00003171"/>
    </source>
</evidence>
<dbReference type="Proteomes" id="UP000094707">
    <property type="component" value="Chromosome I"/>
</dbReference>